<dbReference type="Pfam" id="PF20684">
    <property type="entry name" value="Fung_rhodopsin"/>
    <property type="match status" value="1"/>
</dbReference>
<keyword evidence="9" id="KW-1185">Reference proteome</keyword>
<gene>
    <name evidence="8" type="ORF">EJ02DRAFT_337019</name>
</gene>
<evidence type="ECO:0000259" key="7">
    <source>
        <dbReference type="Pfam" id="PF20684"/>
    </source>
</evidence>
<keyword evidence="2 6" id="KW-0812">Transmembrane</keyword>
<comment type="subcellular location">
    <subcellularLocation>
        <location evidence="1">Membrane</location>
        <topology evidence="1">Multi-pass membrane protein</topology>
    </subcellularLocation>
</comment>
<feature type="transmembrane region" description="Helical" evidence="6">
    <location>
        <begin position="173"/>
        <end position="193"/>
    </location>
</feature>
<keyword evidence="3 6" id="KW-1133">Transmembrane helix</keyword>
<dbReference type="EMBL" id="ML976005">
    <property type="protein sequence ID" value="KAF1946141.1"/>
    <property type="molecule type" value="Genomic_DNA"/>
</dbReference>
<evidence type="ECO:0000256" key="5">
    <source>
        <dbReference type="ARBA" id="ARBA00038359"/>
    </source>
</evidence>
<evidence type="ECO:0000256" key="4">
    <source>
        <dbReference type="ARBA" id="ARBA00023136"/>
    </source>
</evidence>
<proteinExistence type="inferred from homology"/>
<dbReference type="PANTHER" id="PTHR33048:SF129">
    <property type="entry name" value="INTEGRAL MEMBRANE PROTEIN-RELATED"/>
    <property type="match status" value="1"/>
</dbReference>
<feature type="transmembrane region" description="Helical" evidence="6">
    <location>
        <begin position="246"/>
        <end position="268"/>
    </location>
</feature>
<dbReference type="OrthoDB" id="5401779at2759"/>
<dbReference type="AlphaFoldDB" id="A0A6A5T0K2"/>
<protein>
    <recommendedName>
        <fullName evidence="7">Rhodopsin domain-containing protein</fullName>
    </recommendedName>
</protein>
<evidence type="ECO:0000313" key="9">
    <source>
        <dbReference type="Proteomes" id="UP000800038"/>
    </source>
</evidence>
<organism evidence="8 9">
    <name type="scientific">Clathrospora elynae</name>
    <dbReference type="NCBI Taxonomy" id="706981"/>
    <lineage>
        <taxon>Eukaryota</taxon>
        <taxon>Fungi</taxon>
        <taxon>Dikarya</taxon>
        <taxon>Ascomycota</taxon>
        <taxon>Pezizomycotina</taxon>
        <taxon>Dothideomycetes</taxon>
        <taxon>Pleosporomycetidae</taxon>
        <taxon>Pleosporales</taxon>
        <taxon>Diademaceae</taxon>
        <taxon>Clathrospora</taxon>
    </lineage>
</organism>
<sequence>MATATPEERGMWPQPNFEDPESRHRLVLGFVVPILLLSVLSVRFYGKGLMRQALGLDDYLMLAVMVFAIPISIFPLVSLNLGLGLHIWDLKEEWHTPYWKMAYTANLLFPVTCSLTKISLCLTYLKLFPNRSTKVFCYVMSAFVSCYTVACIFLSLFQAYWDTDVEPKCINMRVTLVVIAALNSFSDFLVYLWPAKPLWSLRLPMTQRFGLIFVFSVGLLVCIAGVLRIYYIEVFFQSYDTLWNGVPVWIAMVLELNIGVVCGCLSGVKPVMGVIFPTLFASSHRSRPKTYTRSNAPRSFAFQILPGVSGEACDKHMEHAVPTNELNRHAGNEQSNNFTCASSCGNSHVVSSVPANSIGIQISVTVEEEEIRSVTPNERDAKLTGLSDASSEEWILNDDGARRGV</sequence>
<feature type="transmembrane region" description="Helical" evidence="6">
    <location>
        <begin position="209"/>
        <end position="231"/>
    </location>
</feature>
<dbReference type="GO" id="GO:0016020">
    <property type="term" value="C:membrane"/>
    <property type="evidence" value="ECO:0007669"/>
    <property type="project" value="UniProtKB-SubCell"/>
</dbReference>
<feature type="domain" description="Rhodopsin" evidence="7">
    <location>
        <begin position="42"/>
        <end position="272"/>
    </location>
</feature>
<dbReference type="InterPro" id="IPR052337">
    <property type="entry name" value="SAT4-like"/>
</dbReference>
<dbReference type="PANTHER" id="PTHR33048">
    <property type="entry name" value="PTH11-LIKE INTEGRAL MEMBRANE PROTEIN (AFU_ORTHOLOGUE AFUA_5G11245)"/>
    <property type="match status" value="1"/>
</dbReference>
<name>A0A6A5T0K2_9PLEO</name>
<dbReference type="InterPro" id="IPR049326">
    <property type="entry name" value="Rhodopsin_dom_fungi"/>
</dbReference>
<keyword evidence="4 6" id="KW-0472">Membrane</keyword>
<comment type="similarity">
    <text evidence="5">Belongs to the SAT4 family.</text>
</comment>
<evidence type="ECO:0000313" key="8">
    <source>
        <dbReference type="EMBL" id="KAF1946141.1"/>
    </source>
</evidence>
<feature type="transmembrane region" description="Helical" evidence="6">
    <location>
        <begin position="137"/>
        <end position="161"/>
    </location>
</feature>
<dbReference type="Proteomes" id="UP000800038">
    <property type="component" value="Unassembled WGS sequence"/>
</dbReference>
<feature type="transmembrane region" description="Helical" evidence="6">
    <location>
        <begin position="103"/>
        <end position="125"/>
    </location>
</feature>
<evidence type="ECO:0000256" key="1">
    <source>
        <dbReference type="ARBA" id="ARBA00004141"/>
    </source>
</evidence>
<evidence type="ECO:0000256" key="6">
    <source>
        <dbReference type="SAM" id="Phobius"/>
    </source>
</evidence>
<evidence type="ECO:0000256" key="3">
    <source>
        <dbReference type="ARBA" id="ARBA00022989"/>
    </source>
</evidence>
<evidence type="ECO:0000256" key="2">
    <source>
        <dbReference type="ARBA" id="ARBA00022692"/>
    </source>
</evidence>
<feature type="transmembrane region" description="Helical" evidence="6">
    <location>
        <begin position="26"/>
        <end position="46"/>
    </location>
</feature>
<accession>A0A6A5T0K2</accession>
<feature type="transmembrane region" description="Helical" evidence="6">
    <location>
        <begin position="58"/>
        <end position="83"/>
    </location>
</feature>
<reference evidence="8" key="1">
    <citation type="journal article" date="2020" name="Stud. Mycol.">
        <title>101 Dothideomycetes genomes: a test case for predicting lifestyles and emergence of pathogens.</title>
        <authorList>
            <person name="Haridas S."/>
            <person name="Albert R."/>
            <person name="Binder M."/>
            <person name="Bloem J."/>
            <person name="Labutti K."/>
            <person name="Salamov A."/>
            <person name="Andreopoulos B."/>
            <person name="Baker S."/>
            <person name="Barry K."/>
            <person name="Bills G."/>
            <person name="Bluhm B."/>
            <person name="Cannon C."/>
            <person name="Castanera R."/>
            <person name="Culley D."/>
            <person name="Daum C."/>
            <person name="Ezra D."/>
            <person name="Gonzalez J."/>
            <person name="Henrissat B."/>
            <person name="Kuo A."/>
            <person name="Liang C."/>
            <person name="Lipzen A."/>
            <person name="Lutzoni F."/>
            <person name="Magnuson J."/>
            <person name="Mondo S."/>
            <person name="Nolan M."/>
            <person name="Ohm R."/>
            <person name="Pangilinan J."/>
            <person name="Park H.-J."/>
            <person name="Ramirez L."/>
            <person name="Alfaro M."/>
            <person name="Sun H."/>
            <person name="Tritt A."/>
            <person name="Yoshinaga Y."/>
            <person name="Zwiers L.-H."/>
            <person name="Turgeon B."/>
            <person name="Goodwin S."/>
            <person name="Spatafora J."/>
            <person name="Crous P."/>
            <person name="Grigoriev I."/>
        </authorList>
    </citation>
    <scope>NUCLEOTIDE SEQUENCE</scope>
    <source>
        <strain evidence="8">CBS 161.51</strain>
    </source>
</reference>